<gene>
    <name evidence="2" type="ORF">FOZ76_00900</name>
</gene>
<dbReference type="RefSeq" id="WP_143946239.1">
    <property type="nucleotide sequence ID" value="NZ_BAABMB010000001.1"/>
</dbReference>
<dbReference type="EMBL" id="VLTJ01000002">
    <property type="protein sequence ID" value="TSH98961.1"/>
    <property type="molecule type" value="Genomic_DNA"/>
</dbReference>
<dbReference type="InterPro" id="IPR052513">
    <property type="entry name" value="Thioester_dehydratase-like"/>
</dbReference>
<dbReference type="AlphaFoldDB" id="A0A556B190"/>
<reference evidence="2 3" key="1">
    <citation type="submission" date="2019-07" db="EMBL/GenBank/DDBJ databases">
        <title>Qingshengfaniella alkalisoli gen. nov., sp. nov., isolated from saline soil.</title>
        <authorList>
            <person name="Xu L."/>
            <person name="Huang X.-X."/>
            <person name="Sun J.-Q."/>
        </authorList>
    </citation>
    <scope>NUCLEOTIDE SEQUENCE [LARGE SCALE GENOMIC DNA]</scope>
    <source>
        <strain evidence="2 3">DSM 27279</strain>
    </source>
</reference>
<dbReference type="InterPro" id="IPR012340">
    <property type="entry name" value="NA-bd_OB-fold"/>
</dbReference>
<dbReference type="Proteomes" id="UP000318405">
    <property type="component" value="Unassembled WGS sequence"/>
</dbReference>
<dbReference type="OrthoDB" id="8857769at2"/>
<proteinExistence type="predicted"/>
<feature type="domain" description="ChsH2 C-terminal OB-fold" evidence="1">
    <location>
        <begin position="40"/>
        <end position="96"/>
    </location>
</feature>
<keyword evidence="3" id="KW-1185">Reference proteome</keyword>
<dbReference type="Pfam" id="PF01796">
    <property type="entry name" value="OB_ChsH2_C"/>
    <property type="match status" value="1"/>
</dbReference>
<comment type="caution">
    <text evidence="2">The sequence shown here is derived from an EMBL/GenBank/DDBJ whole genome shotgun (WGS) entry which is preliminary data.</text>
</comment>
<evidence type="ECO:0000313" key="2">
    <source>
        <dbReference type="EMBL" id="TSH98961.1"/>
    </source>
</evidence>
<dbReference type="InterPro" id="IPR002878">
    <property type="entry name" value="ChsH2_C"/>
</dbReference>
<organism evidence="2 3">
    <name type="scientific">Verticiella sediminum</name>
    <dbReference type="NCBI Taxonomy" id="1247510"/>
    <lineage>
        <taxon>Bacteria</taxon>
        <taxon>Pseudomonadati</taxon>
        <taxon>Pseudomonadota</taxon>
        <taxon>Betaproteobacteria</taxon>
        <taxon>Burkholderiales</taxon>
        <taxon>Alcaligenaceae</taxon>
        <taxon>Verticiella</taxon>
    </lineage>
</organism>
<evidence type="ECO:0000259" key="1">
    <source>
        <dbReference type="Pfam" id="PF01796"/>
    </source>
</evidence>
<evidence type="ECO:0000313" key="3">
    <source>
        <dbReference type="Proteomes" id="UP000318405"/>
    </source>
</evidence>
<dbReference type="PANTHER" id="PTHR34075:SF5">
    <property type="entry name" value="BLR3430 PROTEIN"/>
    <property type="match status" value="1"/>
</dbReference>
<protein>
    <recommendedName>
        <fullName evidence="1">ChsH2 C-terminal OB-fold domain-containing protein</fullName>
    </recommendedName>
</protein>
<dbReference type="SUPFAM" id="SSF50249">
    <property type="entry name" value="Nucleic acid-binding proteins"/>
    <property type="match status" value="1"/>
</dbReference>
<dbReference type="PANTHER" id="PTHR34075">
    <property type="entry name" value="BLR3430 PROTEIN"/>
    <property type="match status" value="1"/>
</dbReference>
<accession>A0A556B190</accession>
<name>A0A556B190_9BURK</name>
<sequence>MEAGNVDAIRLHQCAQCGAFWALSPYACGVCGATALRVVSSGGRGQVRARSTVHRAPDAHWAARRPYTLVLVRLDEGPTMMGHADADIGIGDTVTARPWEVDGTRLWRFEATAPP</sequence>